<dbReference type="Gene3D" id="1.10.472.80">
    <property type="entry name" value="Ypt/Rab-GAP domain of gyp1p, domain 3"/>
    <property type="match status" value="1"/>
</dbReference>
<keyword evidence="3" id="KW-1185">Reference proteome</keyword>
<dbReference type="InterPro" id="IPR035969">
    <property type="entry name" value="Rab-GAP_TBC_sf"/>
</dbReference>
<dbReference type="PANTHER" id="PTHR47219">
    <property type="entry name" value="RAB GTPASE-ACTIVATING PROTEIN 1-LIKE"/>
    <property type="match status" value="1"/>
</dbReference>
<protein>
    <submittedName>
        <fullName evidence="2">USP6NL</fullName>
    </submittedName>
</protein>
<accession>A0A7R8CQY0</accession>
<feature type="compositionally biased region" description="Basic residues" evidence="1">
    <location>
        <begin position="640"/>
        <end position="649"/>
    </location>
</feature>
<dbReference type="EMBL" id="HG994582">
    <property type="protein sequence ID" value="CAF2899780.1"/>
    <property type="molecule type" value="Genomic_DNA"/>
</dbReference>
<evidence type="ECO:0000256" key="1">
    <source>
        <dbReference type="SAM" id="MobiDB-lite"/>
    </source>
</evidence>
<sequence>MDEEEELVARLRAAEERRLIVNKYERGRGEGAVIDAWEDPEYEIFHIADRYGFLHDNRLPDASHRTEREKKQNRIEASRCQKWSEMFNKKEKYFIEGARDREKMINRVYKGVPASVRGMFWAILLNVDPLKDKHKGLYADILQRALKHSPDIRQIDLDVNRTYRNNTMFSERYSTRQKALFHILAAYSVYNTKVGYCQGMSQIVALLLMYLPEEEDVFWALSSLMVDPKYLMHGFFIQGFPKLLRFQNHHEKWFFQCFLDRIPFSLALRVWDLYILEGDRVLIAMAYNILRMHRHYLMKLGMDEIMEYLQIKLEKNFRFEDSIVIDKLRKTMYDLRDFRLDSPNIHGIPPSELPPENINEEAAKFNNSVEREAGLQNRIKQEPSLDEGSCDHSLDDTSSLLDESKSEMGIDSSFDTVDDPPTRSSMGGRVISPSSTKSGLNKYEDSKPSYSSIVLPPSPLPPSEAQTKLDESLRLMLHTASLNNGLDKVETFSKPKKRKRSTSKSYRTHNNNKREGSSPLPKVLSSEGDVVRIHVPYDHNSHINSNSSCSTSPHSNYVSSPPPPSSLTSTRYEGNKVLIPVNSENLSLSSTFSSSRIREVSSSSASSTIALTKVTKTFVVSSSTASSKTIKPTSSSSCSNKKRNNLGNR</sequence>
<feature type="region of interest" description="Disordered" evidence="1">
    <location>
        <begin position="542"/>
        <end position="571"/>
    </location>
</feature>
<dbReference type="OrthoDB" id="294251at2759"/>
<gene>
    <name evidence="2" type="ORF">LSAA_7833</name>
</gene>
<organism evidence="2 3">
    <name type="scientific">Lepeophtheirus salmonis</name>
    <name type="common">Salmon louse</name>
    <name type="synonym">Caligus salmonis</name>
    <dbReference type="NCBI Taxonomy" id="72036"/>
    <lineage>
        <taxon>Eukaryota</taxon>
        <taxon>Metazoa</taxon>
        <taxon>Ecdysozoa</taxon>
        <taxon>Arthropoda</taxon>
        <taxon>Crustacea</taxon>
        <taxon>Multicrustacea</taxon>
        <taxon>Hexanauplia</taxon>
        <taxon>Copepoda</taxon>
        <taxon>Siphonostomatoida</taxon>
        <taxon>Caligidae</taxon>
        <taxon>Lepeophtheirus</taxon>
    </lineage>
</organism>
<reference evidence="2" key="1">
    <citation type="submission" date="2021-02" db="EMBL/GenBank/DDBJ databases">
        <authorList>
            <person name="Bekaert M."/>
        </authorList>
    </citation>
    <scope>NUCLEOTIDE SEQUENCE</scope>
    <source>
        <strain evidence="2">IoA-00</strain>
    </source>
</reference>
<dbReference type="GO" id="GO:0005096">
    <property type="term" value="F:GTPase activator activity"/>
    <property type="evidence" value="ECO:0007669"/>
    <property type="project" value="TreeGrafter"/>
</dbReference>
<dbReference type="InterPro" id="IPR050302">
    <property type="entry name" value="Rab_GAP_TBC_domain"/>
</dbReference>
<feature type="compositionally biased region" description="Low complexity" evidence="1">
    <location>
        <begin position="622"/>
        <end position="639"/>
    </location>
</feature>
<name>A0A7R8CQY0_LEPSM</name>
<feature type="region of interest" description="Disordered" evidence="1">
    <location>
        <begin position="622"/>
        <end position="649"/>
    </location>
</feature>
<dbReference type="PANTHER" id="PTHR47219:SF25">
    <property type="entry name" value="RAB-GAP TBC DOMAIN-CONTAINING PROTEIN"/>
    <property type="match status" value="1"/>
</dbReference>
<dbReference type="GO" id="GO:0031267">
    <property type="term" value="F:small GTPase binding"/>
    <property type="evidence" value="ECO:0007669"/>
    <property type="project" value="TreeGrafter"/>
</dbReference>
<dbReference type="FunFam" id="1.10.8.270:FF:000016">
    <property type="entry name" value="TBC1 domain family member 2A"/>
    <property type="match status" value="1"/>
</dbReference>
<proteinExistence type="predicted"/>
<feature type="compositionally biased region" description="Basic residues" evidence="1">
    <location>
        <begin position="494"/>
        <end position="511"/>
    </location>
</feature>
<evidence type="ECO:0000313" key="2">
    <source>
        <dbReference type="EMBL" id="CAF2899780.1"/>
    </source>
</evidence>
<feature type="region of interest" description="Disordered" evidence="1">
    <location>
        <begin position="380"/>
        <end position="399"/>
    </location>
</feature>
<dbReference type="Pfam" id="PF00566">
    <property type="entry name" value="RabGAP-TBC"/>
    <property type="match status" value="2"/>
</dbReference>
<dbReference type="PROSITE" id="PS50086">
    <property type="entry name" value="TBC_RABGAP"/>
    <property type="match status" value="1"/>
</dbReference>
<dbReference type="InterPro" id="IPR000195">
    <property type="entry name" value="Rab-GAP-TBC_dom"/>
</dbReference>
<dbReference type="Gene3D" id="1.10.8.270">
    <property type="entry name" value="putative rabgap domain of human tbc1 domain family member 14 like domains"/>
    <property type="match status" value="1"/>
</dbReference>
<dbReference type="AlphaFoldDB" id="A0A7R8CQY0"/>
<dbReference type="SMART" id="SM00164">
    <property type="entry name" value="TBC"/>
    <property type="match status" value="1"/>
</dbReference>
<evidence type="ECO:0000313" key="3">
    <source>
        <dbReference type="Proteomes" id="UP000675881"/>
    </source>
</evidence>
<dbReference type="Proteomes" id="UP000675881">
    <property type="component" value="Chromosome 3"/>
</dbReference>
<feature type="compositionally biased region" description="Low complexity" evidence="1">
    <location>
        <begin position="542"/>
        <end position="559"/>
    </location>
</feature>
<feature type="region of interest" description="Disordered" evidence="1">
    <location>
        <begin position="406"/>
        <end position="465"/>
    </location>
</feature>
<feature type="compositionally biased region" description="Basic and acidic residues" evidence="1">
    <location>
        <begin position="380"/>
        <end position="395"/>
    </location>
</feature>
<feature type="region of interest" description="Disordered" evidence="1">
    <location>
        <begin position="487"/>
        <end position="525"/>
    </location>
</feature>
<dbReference type="SUPFAM" id="SSF47923">
    <property type="entry name" value="Ypt/Rab-GAP domain of gyp1p"/>
    <property type="match status" value="2"/>
</dbReference>